<organism evidence="1">
    <name type="scientific">Anguilla anguilla</name>
    <name type="common">European freshwater eel</name>
    <name type="synonym">Muraena anguilla</name>
    <dbReference type="NCBI Taxonomy" id="7936"/>
    <lineage>
        <taxon>Eukaryota</taxon>
        <taxon>Metazoa</taxon>
        <taxon>Chordata</taxon>
        <taxon>Craniata</taxon>
        <taxon>Vertebrata</taxon>
        <taxon>Euteleostomi</taxon>
        <taxon>Actinopterygii</taxon>
        <taxon>Neopterygii</taxon>
        <taxon>Teleostei</taxon>
        <taxon>Anguilliformes</taxon>
        <taxon>Anguillidae</taxon>
        <taxon>Anguilla</taxon>
    </lineage>
</organism>
<sequence>MVYKSNPMREDQLPKQNIVLCGIVCFVSNISNM</sequence>
<name>A0A0E9VK29_ANGAN</name>
<evidence type="ECO:0000313" key="1">
    <source>
        <dbReference type="EMBL" id="JAH78417.1"/>
    </source>
</evidence>
<protein>
    <submittedName>
        <fullName evidence="1">Uncharacterized protein</fullName>
    </submittedName>
</protein>
<reference evidence="1" key="2">
    <citation type="journal article" date="2015" name="Fish Shellfish Immunol.">
        <title>Early steps in the European eel (Anguilla anguilla)-Vibrio vulnificus interaction in the gills: Role of the RtxA13 toxin.</title>
        <authorList>
            <person name="Callol A."/>
            <person name="Pajuelo D."/>
            <person name="Ebbesson L."/>
            <person name="Teles M."/>
            <person name="MacKenzie S."/>
            <person name="Amaro C."/>
        </authorList>
    </citation>
    <scope>NUCLEOTIDE SEQUENCE</scope>
</reference>
<accession>A0A0E9VK29</accession>
<proteinExistence type="predicted"/>
<dbReference type="EMBL" id="GBXM01030160">
    <property type="protein sequence ID" value="JAH78417.1"/>
    <property type="molecule type" value="Transcribed_RNA"/>
</dbReference>
<reference evidence="1" key="1">
    <citation type="submission" date="2014-11" db="EMBL/GenBank/DDBJ databases">
        <authorList>
            <person name="Amaro Gonzalez C."/>
        </authorList>
    </citation>
    <scope>NUCLEOTIDE SEQUENCE</scope>
</reference>
<dbReference type="AlphaFoldDB" id="A0A0E9VK29"/>